<dbReference type="AlphaFoldDB" id="A0AAV1LHS3"/>
<keyword evidence="2" id="KW-1185">Reference proteome</keyword>
<gene>
    <name evidence="1" type="ORF">PARMNEM_LOCUS13552</name>
</gene>
<comment type="caution">
    <text evidence="1">The sequence shown here is derived from an EMBL/GenBank/DDBJ whole genome shotgun (WGS) entry which is preliminary data.</text>
</comment>
<dbReference type="Proteomes" id="UP001314205">
    <property type="component" value="Unassembled WGS sequence"/>
</dbReference>
<dbReference type="EMBL" id="CAVLGL010000089">
    <property type="protein sequence ID" value="CAK1593824.1"/>
    <property type="molecule type" value="Genomic_DNA"/>
</dbReference>
<proteinExistence type="predicted"/>
<evidence type="ECO:0000313" key="1">
    <source>
        <dbReference type="EMBL" id="CAK1593824.1"/>
    </source>
</evidence>
<reference evidence="1 2" key="1">
    <citation type="submission" date="2023-11" db="EMBL/GenBank/DDBJ databases">
        <authorList>
            <person name="Hedman E."/>
            <person name="Englund M."/>
            <person name="Stromberg M."/>
            <person name="Nyberg Akerstrom W."/>
            <person name="Nylinder S."/>
            <person name="Jareborg N."/>
            <person name="Kallberg Y."/>
            <person name="Kronander E."/>
        </authorList>
    </citation>
    <scope>NUCLEOTIDE SEQUENCE [LARGE SCALE GENOMIC DNA]</scope>
</reference>
<sequence length="102" mass="11173">MLLPISWFLFPSVASSDTHGRILGSGYSYTANTWFFTAVLKLAFRIAIINFQVKVSLLKIGTFKSISSSPYCGKPCGKTHTAWRHNFIGAGGDRPRVACALC</sequence>
<evidence type="ECO:0000313" key="2">
    <source>
        <dbReference type="Proteomes" id="UP001314205"/>
    </source>
</evidence>
<name>A0AAV1LHS3_9NEOP</name>
<organism evidence="1 2">
    <name type="scientific">Parnassius mnemosyne</name>
    <name type="common">clouded apollo</name>
    <dbReference type="NCBI Taxonomy" id="213953"/>
    <lineage>
        <taxon>Eukaryota</taxon>
        <taxon>Metazoa</taxon>
        <taxon>Ecdysozoa</taxon>
        <taxon>Arthropoda</taxon>
        <taxon>Hexapoda</taxon>
        <taxon>Insecta</taxon>
        <taxon>Pterygota</taxon>
        <taxon>Neoptera</taxon>
        <taxon>Endopterygota</taxon>
        <taxon>Lepidoptera</taxon>
        <taxon>Glossata</taxon>
        <taxon>Ditrysia</taxon>
        <taxon>Papilionoidea</taxon>
        <taxon>Papilionidae</taxon>
        <taxon>Parnassiinae</taxon>
        <taxon>Parnassini</taxon>
        <taxon>Parnassius</taxon>
        <taxon>Driopa</taxon>
    </lineage>
</organism>
<accession>A0AAV1LHS3</accession>
<evidence type="ECO:0008006" key="3">
    <source>
        <dbReference type="Google" id="ProtNLM"/>
    </source>
</evidence>
<protein>
    <recommendedName>
        <fullName evidence="3">Secreted protein</fullName>
    </recommendedName>
</protein>